<dbReference type="AlphaFoldDB" id="A0A1I1AIQ1"/>
<dbReference type="InterPro" id="IPR017517">
    <property type="entry name" value="Maleyloyr_isom"/>
</dbReference>
<dbReference type="Pfam" id="PF07398">
    <property type="entry name" value="MDMPI_C"/>
    <property type="match status" value="1"/>
</dbReference>
<dbReference type="OrthoDB" id="154293at2"/>
<evidence type="ECO:0000259" key="2">
    <source>
        <dbReference type="Pfam" id="PF11716"/>
    </source>
</evidence>
<dbReference type="InterPro" id="IPR034660">
    <property type="entry name" value="DinB/YfiT-like"/>
</dbReference>
<dbReference type="STRING" id="490629.SAMN05216266_109206"/>
<sequence length="276" mass="30159">MTTKIPSIAKQPLVDALDQQWLSLAELMAGLPEDAWNTPTTLPGWTVHDVFAHIVGTESSLLGEQPVESASDFSALAHVHNPIAVFNEQWVDMLRGHSPEQLLARFNEVTGRRRKAIAAMSQADFDAPSWTPLGQGTYARFMQIRVFDCWMHEQDIRDAVGRPGHDDGPRAELVIDEIQRGLGYIVGKLGRAPQGSSVTFSLTGPVRRAMHVRVDDRAKVVDSLAEPATTTITLPSTLFAQLAGGRTRADDNRAEIGISGDTGLGEQIVRNLAYTI</sequence>
<name>A0A1I1AIQ1_9PSEU</name>
<feature type="domain" description="Mycothiol-dependent maleylpyruvate isomerase metal-binding" evidence="2">
    <location>
        <begin position="18"/>
        <end position="157"/>
    </location>
</feature>
<proteinExistence type="predicted"/>
<gene>
    <name evidence="3" type="ORF">SAMN05216266_109206</name>
</gene>
<dbReference type="RefSeq" id="WP_091674191.1">
    <property type="nucleotide sequence ID" value="NZ_FOKG01000009.1"/>
</dbReference>
<dbReference type="GO" id="GO:0046872">
    <property type="term" value="F:metal ion binding"/>
    <property type="evidence" value="ECO:0007669"/>
    <property type="project" value="InterPro"/>
</dbReference>
<dbReference type="InterPro" id="IPR024344">
    <property type="entry name" value="MDMPI_metal-binding"/>
</dbReference>
<dbReference type="NCBIfam" id="TIGR03083">
    <property type="entry name" value="maleylpyruvate isomerase family mycothiol-dependent enzyme"/>
    <property type="match status" value="1"/>
</dbReference>
<evidence type="ECO:0000313" key="3">
    <source>
        <dbReference type="EMBL" id="SFB37895.1"/>
    </source>
</evidence>
<evidence type="ECO:0000313" key="4">
    <source>
        <dbReference type="Proteomes" id="UP000243799"/>
    </source>
</evidence>
<keyword evidence="4" id="KW-1185">Reference proteome</keyword>
<protein>
    <submittedName>
        <fullName evidence="3">TIGR03083 family protein</fullName>
    </submittedName>
</protein>
<dbReference type="EMBL" id="FOKG01000009">
    <property type="protein sequence ID" value="SFB37895.1"/>
    <property type="molecule type" value="Genomic_DNA"/>
</dbReference>
<dbReference type="Pfam" id="PF11716">
    <property type="entry name" value="MDMPI_N"/>
    <property type="match status" value="1"/>
</dbReference>
<dbReference type="SUPFAM" id="SSF109854">
    <property type="entry name" value="DinB/YfiT-like putative metalloenzymes"/>
    <property type="match status" value="1"/>
</dbReference>
<dbReference type="InterPro" id="IPR010872">
    <property type="entry name" value="MDMPI_C-term_domain"/>
</dbReference>
<evidence type="ECO:0000259" key="1">
    <source>
        <dbReference type="Pfam" id="PF07398"/>
    </source>
</evidence>
<organism evidence="3 4">
    <name type="scientific">Amycolatopsis marina</name>
    <dbReference type="NCBI Taxonomy" id="490629"/>
    <lineage>
        <taxon>Bacteria</taxon>
        <taxon>Bacillati</taxon>
        <taxon>Actinomycetota</taxon>
        <taxon>Actinomycetes</taxon>
        <taxon>Pseudonocardiales</taxon>
        <taxon>Pseudonocardiaceae</taxon>
        <taxon>Amycolatopsis</taxon>
    </lineage>
</organism>
<reference evidence="4" key="1">
    <citation type="submission" date="2016-10" db="EMBL/GenBank/DDBJ databases">
        <authorList>
            <person name="Varghese N."/>
            <person name="Submissions S."/>
        </authorList>
    </citation>
    <scope>NUCLEOTIDE SEQUENCE [LARGE SCALE GENOMIC DNA]</scope>
    <source>
        <strain evidence="4">CGMCC 4.3568</strain>
    </source>
</reference>
<accession>A0A1I1AIQ1</accession>
<feature type="domain" description="MDMPI C-terminal" evidence="1">
    <location>
        <begin position="175"/>
        <end position="265"/>
    </location>
</feature>
<dbReference type="Gene3D" id="1.20.120.450">
    <property type="entry name" value="dinb family like domain"/>
    <property type="match status" value="1"/>
</dbReference>
<dbReference type="Proteomes" id="UP000243799">
    <property type="component" value="Unassembled WGS sequence"/>
</dbReference>